<feature type="modified residue" description="4-aspartylphosphate" evidence="9">
    <location>
        <position position="879"/>
    </location>
</feature>
<evidence type="ECO:0000256" key="8">
    <source>
        <dbReference type="ARBA" id="ARBA00023012"/>
    </source>
</evidence>
<dbReference type="SUPFAM" id="SSF55785">
    <property type="entry name" value="PYP-like sensor domain (PAS domain)"/>
    <property type="match status" value="2"/>
</dbReference>
<keyword evidence="4" id="KW-0808">Transferase</keyword>
<dbReference type="InterPro" id="IPR004358">
    <property type="entry name" value="Sig_transdc_His_kin-like_C"/>
</dbReference>
<dbReference type="InterPro" id="IPR013655">
    <property type="entry name" value="PAS_fold_3"/>
</dbReference>
<gene>
    <name evidence="15" type="ordered locus">Dret_0082</name>
</gene>
<dbReference type="STRING" id="485915.Dret_0082"/>
<keyword evidence="6 15" id="KW-0418">Kinase</keyword>
<dbReference type="eggNOG" id="COG0784">
    <property type="taxonomic scope" value="Bacteria"/>
</dbReference>
<dbReference type="GO" id="GO:0005524">
    <property type="term" value="F:ATP binding"/>
    <property type="evidence" value="ECO:0007669"/>
    <property type="project" value="UniProtKB-KW"/>
</dbReference>
<feature type="domain" description="PAC" evidence="14">
    <location>
        <begin position="518"/>
        <end position="570"/>
    </location>
</feature>
<dbReference type="SMART" id="SM00086">
    <property type="entry name" value="PAC"/>
    <property type="match status" value="2"/>
</dbReference>
<dbReference type="Gene3D" id="3.30.450.20">
    <property type="entry name" value="PAS domain"/>
    <property type="match status" value="2"/>
</dbReference>
<dbReference type="InterPro" id="IPR036097">
    <property type="entry name" value="HisK_dim/P_sf"/>
</dbReference>
<keyword evidence="7" id="KW-0067">ATP-binding</keyword>
<feature type="signal peptide" evidence="10">
    <location>
        <begin position="1"/>
        <end position="29"/>
    </location>
</feature>
<dbReference type="PROSITE" id="PS51257">
    <property type="entry name" value="PROKAR_LIPOPROTEIN"/>
    <property type="match status" value="1"/>
</dbReference>
<dbReference type="InterPro" id="IPR001789">
    <property type="entry name" value="Sig_transdc_resp-reg_receiver"/>
</dbReference>
<evidence type="ECO:0000256" key="3">
    <source>
        <dbReference type="ARBA" id="ARBA00022553"/>
    </source>
</evidence>
<dbReference type="SMART" id="SM00091">
    <property type="entry name" value="PAS"/>
    <property type="match status" value="2"/>
</dbReference>
<dbReference type="Proteomes" id="UP000001052">
    <property type="component" value="Chromosome"/>
</dbReference>
<evidence type="ECO:0000256" key="4">
    <source>
        <dbReference type="ARBA" id="ARBA00022679"/>
    </source>
</evidence>
<evidence type="ECO:0000256" key="7">
    <source>
        <dbReference type="ARBA" id="ARBA00022840"/>
    </source>
</evidence>
<evidence type="ECO:0000259" key="13">
    <source>
        <dbReference type="PROSITE" id="PS50112"/>
    </source>
</evidence>
<dbReference type="HOGENOM" id="CLU_000445_114_69_7"/>
<dbReference type="InterPro" id="IPR035965">
    <property type="entry name" value="PAS-like_dom_sf"/>
</dbReference>
<dbReference type="Gene3D" id="3.30.565.10">
    <property type="entry name" value="Histidine kinase-like ATPase, C-terminal domain"/>
    <property type="match status" value="1"/>
</dbReference>
<evidence type="ECO:0000256" key="5">
    <source>
        <dbReference type="ARBA" id="ARBA00022741"/>
    </source>
</evidence>
<evidence type="ECO:0000313" key="15">
    <source>
        <dbReference type="EMBL" id="ACV67384.1"/>
    </source>
</evidence>
<evidence type="ECO:0000259" key="11">
    <source>
        <dbReference type="PROSITE" id="PS50109"/>
    </source>
</evidence>
<evidence type="ECO:0000256" key="1">
    <source>
        <dbReference type="ARBA" id="ARBA00000085"/>
    </source>
</evidence>
<dbReference type="CDD" id="cd00082">
    <property type="entry name" value="HisKA"/>
    <property type="match status" value="1"/>
</dbReference>
<dbReference type="eggNOG" id="COG4191">
    <property type="taxonomic scope" value="Bacteria"/>
</dbReference>
<dbReference type="InterPro" id="IPR000700">
    <property type="entry name" value="PAS-assoc_C"/>
</dbReference>
<evidence type="ECO:0000313" key="16">
    <source>
        <dbReference type="Proteomes" id="UP000001052"/>
    </source>
</evidence>
<reference evidence="15 16" key="2">
    <citation type="journal article" date="2010" name="Stand. Genomic Sci.">
        <title>Complete genome sequence of Desulfohalobium retbaense type strain (HR(100)).</title>
        <authorList>
            <person name="Spring S."/>
            <person name="Nolan M."/>
            <person name="Lapidus A."/>
            <person name="Glavina Del Rio T."/>
            <person name="Copeland A."/>
            <person name="Tice H."/>
            <person name="Cheng J.F."/>
            <person name="Lucas S."/>
            <person name="Land M."/>
            <person name="Chen F."/>
            <person name="Bruce D."/>
            <person name="Goodwin L."/>
            <person name="Pitluck S."/>
            <person name="Ivanova N."/>
            <person name="Mavromatis K."/>
            <person name="Mikhailova N."/>
            <person name="Pati A."/>
            <person name="Chen A."/>
            <person name="Palaniappan K."/>
            <person name="Hauser L."/>
            <person name="Chang Y.J."/>
            <person name="Jeffries C.D."/>
            <person name="Munk C."/>
            <person name="Kiss H."/>
            <person name="Chain P."/>
            <person name="Han C."/>
            <person name="Brettin T."/>
            <person name="Detter J.C."/>
            <person name="Schuler E."/>
            <person name="Goker M."/>
            <person name="Rohde M."/>
            <person name="Bristow J."/>
            <person name="Eisen J.A."/>
            <person name="Markowitz V."/>
            <person name="Hugenholtz P."/>
            <person name="Kyrpides N.C."/>
            <person name="Klenk H.P."/>
        </authorList>
    </citation>
    <scope>NUCLEOTIDE SEQUENCE [LARGE SCALE GENOMIC DNA]</scope>
    <source>
        <strain evidence="15 16">DSM 5692</strain>
    </source>
</reference>
<evidence type="ECO:0000256" key="6">
    <source>
        <dbReference type="ARBA" id="ARBA00022777"/>
    </source>
</evidence>
<dbReference type="PROSITE" id="PS50112">
    <property type="entry name" value="PAS"/>
    <property type="match status" value="1"/>
</dbReference>
<dbReference type="Pfam" id="PF00072">
    <property type="entry name" value="Response_reg"/>
    <property type="match status" value="1"/>
</dbReference>
<dbReference type="PANTHER" id="PTHR43065:SF46">
    <property type="entry name" value="C4-DICARBOXYLATE TRANSPORT SENSOR PROTEIN DCTB"/>
    <property type="match status" value="1"/>
</dbReference>
<evidence type="ECO:0000256" key="10">
    <source>
        <dbReference type="SAM" id="SignalP"/>
    </source>
</evidence>
<dbReference type="CDD" id="cd00130">
    <property type="entry name" value="PAS"/>
    <property type="match status" value="2"/>
</dbReference>
<dbReference type="InterPro" id="IPR003661">
    <property type="entry name" value="HisK_dim/P_dom"/>
</dbReference>
<dbReference type="NCBIfam" id="TIGR00229">
    <property type="entry name" value="sensory_box"/>
    <property type="match status" value="2"/>
</dbReference>
<dbReference type="SUPFAM" id="SSF52172">
    <property type="entry name" value="CheY-like"/>
    <property type="match status" value="1"/>
</dbReference>
<dbReference type="Gene3D" id="1.10.287.130">
    <property type="match status" value="1"/>
</dbReference>
<evidence type="ECO:0000259" key="14">
    <source>
        <dbReference type="PROSITE" id="PS50113"/>
    </source>
</evidence>
<organism evidence="15 16">
    <name type="scientific">Desulfohalobium retbaense (strain ATCC 49708 / DSM 5692 / JCM 16813 / HR100)</name>
    <dbReference type="NCBI Taxonomy" id="485915"/>
    <lineage>
        <taxon>Bacteria</taxon>
        <taxon>Pseudomonadati</taxon>
        <taxon>Thermodesulfobacteriota</taxon>
        <taxon>Desulfovibrionia</taxon>
        <taxon>Desulfovibrionales</taxon>
        <taxon>Desulfohalobiaceae</taxon>
        <taxon>Desulfohalobium</taxon>
    </lineage>
</organism>
<dbReference type="OrthoDB" id="9813024at2"/>
<name>C8WZA9_DESRD</name>
<evidence type="ECO:0000256" key="9">
    <source>
        <dbReference type="PROSITE-ProRule" id="PRU00169"/>
    </source>
</evidence>
<dbReference type="SMART" id="SM00387">
    <property type="entry name" value="HATPase_c"/>
    <property type="match status" value="1"/>
</dbReference>
<dbReference type="eggNOG" id="COG0834">
    <property type="taxonomic scope" value="Bacteria"/>
</dbReference>
<dbReference type="Pfam" id="PF02518">
    <property type="entry name" value="HATPase_c"/>
    <property type="match status" value="1"/>
</dbReference>
<keyword evidence="5" id="KW-0547">Nucleotide-binding</keyword>
<protein>
    <recommendedName>
        <fullName evidence="2">histidine kinase</fullName>
        <ecNumber evidence="2">2.7.13.3</ecNumber>
    </recommendedName>
</protein>
<dbReference type="Pfam" id="PF00497">
    <property type="entry name" value="SBP_bac_3"/>
    <property type="match status" value="1"/>
</dbReference>
<feature type="domain" description="PAC" evidence="14">
    <location>
        <begin position="387"/>
        <end position="439"/>
    </location>
</feature>
<comment type="catalytic activity">
    <reaction evidence="1">
        <text>ATP + protein L-histidine = ADP + protein N-phospho-L-histidine.</text>
        <dbReference type="EC" id="2.7.13.3"/>
    </reaction>
</comment>
<dbReference type="AlphaFoldDB" id="C8WZA9"/>
<sequence length="946" mass="104939">MRGGSGLSHFGALVACLLVLLGMVPSVPAADNGFAAREQWAVGTAQFVVAPDPHWPPIEFFDAQGRYQGLAADYLRLAAKELGLSLRVRRLDNWAQAVDAVRSGEADVLGAARKTAERERFARFTQPFYEVPTVLVVRQGDRTITSLGDLEAVGAVRGYAVAEYLRRTAPELTLHLVPDTATGLRQLSLGHLPALVTELPAATFLQSKLGLSNLRFVETLDYSYPLSFAVRRDAPGLYTRLEAALAGIANEQRRALERKWIGLDHSELLRDSWFWKQVLGATLLVVLVVFVPLYGLQREKIRRRTRQLQTSEDKFRSVFEQSHQLMALLSVDGTLIEANDRALEFMGADRAFLRGHELTALPWWTGVEDDNEEMAAAIRLAATGEVVHGRTRNIAPSGRTVWIDYSVKPVFGEEETPHYLVVEGRDVTAYLQAKQALEENERMLSTLLANLPGMVYRCSDDPRWKMEYVSRGCMDLTGYDEATLTTRMDPEYGDLILDEDKPFVLESVEQALTSKESFQVTYRIQDADGVVKWVWEQGRGVWSEGGDLESIEGFVTDVTAQRQLEEQLRRSQRLESVGRLAGWAAHDFNNMLTPILGYAEILLAGAPEGGKEAAKLEQIHAAAERARQLARQLLAFSRNQVLAKAHLDLREMVQGFWDILSQGVREDIFLELTLSEEPCRVMGDAHQLEQVLMNLVLNSQDAMLEGGSIQVAVAPIELDAGYQKLHPEIAPGRYIQLSVADTGVGMDRETQRQAFDPFFTTKGEEGTGLGLSSVHGILKQHGGHAEIYSEPGAGTVVKLFLPRVDEDSSRSEGPQTLQEQTFVSGSETVLVVEDNEMVRELTCEVLFSLGYSVVSAAEPREGMRVASQTEEEIALLVTDVVMPYMDGRKLYQELQADRPGLRALFISGYTDNHIANTGGMEAGTAFLQKPFTSQELARSVRQVLDA</sequence>
<dbReference type="SMART" id="SM00062">
    <property type="entry name" value="PBPb"/>
    <property type="match status" value="1"/>
</dbReference>
<dbReference type="PROSITE" id="PS50113">
    <property type="entry name" value="PAC"/>
    <property type="match status" value="2"/>
</dbReference>
<dbReference type="InterPro" id="IPR011006">
    <property type="entry name" value="CheY-like_superfamily"/>
</dbReference>
<dbReference type="eggNOG" id="COG2202">
    <property type="taxonomic scope" value="Bacteria"/>
</dbReference>
<keyword evidence="16" id="KW-1185">Reference proteome</keyword>
<dbReference type="SUPFAM" id="SSF55874">
    <property type="entry name" value="ATPase domain of HSP90 chaperone/DNA topoisomerase II/histidine kinase"/>
    <property type="match status" value="1"/>
</dbReference>
<evidence type="ECO:0000256" key="2">
    <source>
        <dbReference type="ARBA" id="ARBA00012438"/>
    </source>
</evidence>
<dbReference type="Gene3D" id="3.40.50.2300">
    <property type="match status" value="1"/>
</dbReference>
<keyword evidence="8" id="KW-0902">Two-component regulatory system</keyword>
<dbReference type="Pfam" id="PF08448">
    <property type="entry name" value="PAS_4"/>
    <property type="match status" value="1"/>
</dbReference>
<feature type="domain" description="PAS" evidence="13">
    <location>
        <begin position="440"/>
        <end position="515"/>
    </location>
</feature>
<dbReference type="SUPFAM" id="SSF47384">
    <property type="entry name" value="Homodimeric domain of signal transducing histidine kinase"/>
    <property type="match status" value="1"/>
</dbReference>
<dbReference type="InterPro" id="IPR001638">
    <property type="entry name" value="Solute-binding_3/MltF_N"/>
</dbReference>
<dbReference type="KEGG" id="drt:Dret_0082"/>
<feature type="domain" description="Response regulatory" evidence="12">
    <location>
        <begin position="828"/>
        <end position="944"/>
    </location>
</feature>
<feature type="domain" description="Histidine kinase" evidence="11">
    <location>
        <begin position="583"/>
        <end position="805"/>
    </location>
</feature>
<dbReference type="SUPFAM" id="SSF53850">
    <property type="entry name" value="Periplasmic binding protein-like II"/>
    <property type="match status" value="1"/>
</dbReference>
<dbReference type="CDD" id="cd01007">
    <property type="entry name" value="PBP2_BvgS_HisK_like"/>
    <property type="match status" value="1"/>
</dbReference>
<dbReference type="EMBL" id="CP001734">
    <property type="protein sequence ID" value="ACV67384.1"/>
    <property type="molecule type" value="Genomic_DNA"/>
</dbReference>
<dbReference type="PROSITE" id="PS50110">
    <property type="entry name" value="RESPONSE_REGULATORY"/>
    <property type="match status" value="1"/>
</dbReference>
<dbReference type="InterPro" id="IPR003594">
    <property type="entry name" value="HATPase_dom"/>
</dbReference>
<dbReference type="InterPro" id="IPR000014">
    <property type="entry name" value="PAS"/>
</dbReference>
<dbReference type="PRINTS" id="PR00344">
    <property type="entry name" value="BCTRLSENSOR"/>
</dbReference>
<dbReference type="SMART" id="SM00388">
    <property type="entry name" value="HisKA"/>
    <property type="match status" value="1"/>
</dbReference>
<dbReference type="Gene3D" id="3.40.190.10">
    <property type="entry name" value="Periplasmic binding protein-like II"/>
    <property type="match status" value="2"/>
</dbReference>
<keyword evidence="3 9" id="KW-0597">Phosphoprotein</keyword>
<reference evidence="16" key="1">
    <citation type="submission" date="2009-09" db="EMBL/GenBank/DDBJ databases">
        <title>The complete chromosome of Desulfohalobium retbaense DSM 5692.</title>
        <authorList>
            <consortium name="US DOE Joint Genome Institute (JGI-PGF)"/>
            <person name="Lucas S."/>
            <person name="Copeland A."/>
            <person name="Lapidus A."/>
            <person name="Glavina del Rio T."/>
            <person name="Dalin E."/>
            <person name="Tice H."/>
            <person name="Bruce D."/>
            <person name="Goodwin L."/>
            <person name="Pitluck S."/>
            <person name="Kyrpides N."/>
            <person name="Mavromatis K."/>
            <person name="Ivanova N."/>
            <person name="Mikhailova N."/>
            <person name="Munk A.C."/>
            <person name="Brettin T."/>
            <person name="Detter J.C."/>
            <person name="Han C."/>
            <person name="Tapia R."/>
            <person name="Larimer F."/>
            <person name="Land M."/>
            <person name="Hauser L."/>
            <person name="Markowitz V."/>
            <person name="Cheng J.-F."/>
            <person name="Hugenholtz P."/>
            <person name="Woyke T."/>
            <person name="Wu D."/>
            <person name="Spring S."/>
            <person name="Klenk H.-P."/>
            <person name="Eisen J.A."/>
        </authorList>
    </citation>
    <scope>NUCLEOTIDE SEQUENCE [LARGE SCALE GENOMIC DNA]</scope>
    <source>
        <strain evidence="16">DSM 5692</strain>
    </source>
</reference>
<dbReference type="RefSeq" id="WP_015750543.1">
    <property type="nucleotide sequence ID" value="NC_013223.1"/>
</dbReference>
<evidence type="ECO:0000259" key="12">
    <source>
        <dbReference type="PROSITE" id="PS50110"/>
    </source>
</evidence>
<feature type="chain" id="PRO_5002992681" description="histidine kinase" evidence="10">
    <location>
        <begin position="30"/>
        <end position="946"/>
    </location>
</feature>
<dbReference type="PANTHER" id="PTHR43065">
    <property type="entry name" value="SENSOR HISTIDINE KINASE"/>
    <property type="match status" value="1"/>
</dbReference>
<dbReference type="InterPro" id="IPR036890">
    <property type="entry name" value="HATPase_C_sf"/>
</dbReference>
<dbReference type="EC" id="2.7.13.3" evidence="2"/>
<dbReference type="Pfam" id="PF00512">
    <property type="entry name" value="HisKA"/>
    <property type="match status" value="1"/>
</dbReference>
<proteinExistence type="predicted"/>
<dbReference type="Pfam" id="PF08447">
    <property type="entry name" value="PAS_3"/>
    <property type="match status" value="1"/>
</dbReference>
<dbReference type="PROSITE" id="PS50109">
    <property type="entry name" value="HIS_KIN"/>
    <property type="match status" value="1"/>
</dbReference>
<accession>C8WZA9</accession>
<dbReference type="SMART" id="SM00448">
    <property type="entry name" value="REC"/>
    <property type="match status" value="1"/>
</dbReference>
<dbReference type="GO" id="GO:0000155">
    <property type="term" value="F:phosphorelay sensor kinase activity"/>
    <property type="evidence" value="ECO:0007669"/>
    <property type="project" value="InterPro"/>
</dbReference>
<dbReference type="InterPro" id="IPR001610">
    <property type="entry name" value="PAC"/>
</dbReference>
<dbReference type="InterPro" id="IPR005467">
    <property type="entry name" value="His_kinase_dom"/>
</dbReference>
<keyword evidence="10" id="KW-0732">Signal</keyword>
<dbReference type="InterPro" id="IPR013656">
    <property type="entry name" value="PAS_4"/>
</dbReference>